<reference evidence="1 2" key="1">
    <citation type="submission" date="2018-06" db="EMBL/GenBank/DDBJ databases">
        <title>Genomic Encyclopedia of Type Strains, Phase IV (KMG-IV): sequencing the most valuable type-strain genomes for metagenomic binning, comparative biology and taxonomic classification.</title>
        <authorList>
            <person name="Goeker M."/>
        </authorList>
    </citation>
    <scope>NUCLEOTIDE SEQUENCE [LARGE SCALE GENOMIC DNA]</scope>
    <source>
        <strain evidence="1 2">DSM 15140</strain>
    </source>
</reference>
<dbReference type="Proteomes" id="UP000252254">
    <property type="component" value="Unassembled WGS sequence"/>
</dbReference>
<proteinExistence type="predicted"/>
<dbReference type="EMBL" id="QNRI01000010">
    <property type="protein sequence ID" value="RBO94587.1"/>
    <property type="molecule type" value="Genomic_DNA"/>
</dbReference>
<name>A0A366DX03_9BACI</name>
<comment type="caution">
    <text evidence="1">The sequence shown here is derived from an EMBL/GenBank/DDBJ whole genome shotgun (WGS) entry which is preliminary data.</text>
</comment>
<keyword evidence="2" id="KW-1185">Reference proteome</keyword>
<organism evidence="1 2">
    <name type="scientific">Paraliobacillus ryukyuensis</name>
    <dbReference type="NCBI Taxonomy" id="200904"/>
    <lineage>
        <taxon>Bacteria</taxon>
        <taxon>Bacillati</taxon>
        <taxon>Bacillota</taxon>
        <taxon>Bacilli</taxon>
        <taxon>Bacillales</taxon>
        <taxon>Bacillaceae</taxon>
        <taxon>Paraliobacillus</taxon>
    </lineage>
</organism>
<dbReference type="RefSeq" id="WP_079709247.1">
    <property type="nucleotide sequence ID" value="NZ_BAABQN010000009.1"/>
</dbReference>
<accession>A0A366DX03</accession>
<gene>
    <name evidence="1" type="ORF">DES48_11074</name>
</gene>
<evidence type="ECO:0000313" key="1">
    <source>
        <dbReference type="EMBL" id="RBO94587.1"/>
    </source>
</evidence>
<dbReference type="AlphaFoldDB" id="A0A366DX03"/>
<evidence type="ECO:0000313" key="2">
    <source>
        <dbReference type="Proteomes" id="UP000252254"/>
    </source>
</evidence>
<sequence length="170" mass="19631">MKTGKLYFETSEDGKLKQIKRPRTANTDTTLISNDKELPIFLEKLRHEWDKRAIKTDQLDKLEAFTATLKHPEVQKTIIKIIEKVKSLLTSDKVKGALTKMSSSNFSDLLKKLTSNEDASKLMDQVMRDPKLSKDAMEMMKDVLNDKEKFHSLTEMMSSMMNNDNDKDKE</sequence>
<protein>
    <submittedName>
        <fullName evidence="1">Uncharacterized protein</fullName>
    </submittedName>
</protein>